<feature type="compositionally biased region" description="Low complexity" evidence="1">
    <location>
        <begin position="131"/>
        <end position="145"/>
    </location>
</feature>
<keyword evidence="2" id="KW-1133">Transmembrane helix</keyword>
<feature type="region of interest" description="Disordered" evidence="1">
    <location>
        <begin position="126"/>
        <end position="145"/>
    </location>
</feature>
<dbReference type="Pfam" id="PF14248">
    <property type="entry name" value="DUF4345"/>
    <property type="match status" value="1"/>
</dbReference>
<dbReference type="RefSeq" id="WP_344161890.1">
    <property type="nucleotide sequence ID" value="NZ_BAAABV010000021.1"/>
</dbReference>
<dbReference type="Proteomes" id="UP001501867">
    <property type="component" value="Unassembled WGS sequence"/>
</dbReference>
<feature type="transmembrane region" description="Helical" evidence="2">
    <location>
        <begin position="99"/>
        <end position="119"/>
    </location>
</feature>
<keyword evidence="2" id="KW-0472">Membrane</keyword>
<evidence type="ECO:0000313" key="3">
    <source>
        <dbReference type="EMBL" id="GAA0299821.1"/>
    </source>
</evidence>
<keyword evidence="2" id="KW-0812">Transmembrane</keyword>
<evidence type="ECO:0000256" key="1">
    <source>
        <dbReference type="SAM" id="MobiDB-lite"/>
    </source>
</evidence>
<reference evidence="4" key="1">
    <citation type="journal article" date="2019" name="Int. J. Syst. Evol. Microbiol.">
        <title>The Global Catalogue of Microorganisms (GCM) 10K type strain sequencing project: providing services to taxonomists for standard genome sequencing and annotation.</title>
        <authorList>
            <consortium name="The Broad Institute Genomics Platform"/>
            <consortium name="The Broad Institute Genome Sequencing Center for Infectious Disease"/>
            <person name="Wu L."/>
            <person name="Ma J."/>
        </authorList>
    </citation>
    <scope>NUCLEOTIDE SEQUENCE [LARGE SCALE GENOMIC DNA]</scope>
    <source>
        <strain evidence="4">JCM 4505</strain>
    </source>
</reference>
<comment type="caution">
    <text evidence="3">The sequence shown here is derived from an EMBL/GenBank/DDBJ whole genome shotgun (WGS) entry which is preliminary data.</text>
</comment>
<organism evidence="3 4">
    <name type="scientific">Streptomyces polychromogenes</name>
    <dbReference type="NCBI Taxonomy" id="67342"/>
    <lineage>
        <taxon>Bacteria</taxon>
        <taxon>Bacillati</taxon>
        <taxon>Actinomycetota</taxon>
        <taxon>Actinomycetes</taxon>
        <taxon>Kitasatosporales</taxon>
        <taxon>Streptomycetaceae</taxon>
        <taxon>Streptomyces</taxon>
    </lineage>
</organism>
<feature type="transmembrane region" description="Helical" evidence="2">
    <location>
        <begin position="43"/>
        <end position="63"/>
    </location>
</feature>
<proteinExistence type="predicted"/>
<evidence type="ECO:0000313" key="4">
    <source>
        <dbReference type="Proteomes" id="UP001501867"/>
    </source>
</evidence>
<protein>
    <submittedName>
        <fullName evidence="3">DUF4345 domain-containing protein</fullName>
    </submittedName>
</protein>
<name>A0ABP3F424_9ACTN</name>
<feature type="transmembrane region" description="Helical" evidence="2">
    <location>
        <begin position="75"/>
        <end position="93"/>
    </location>
</feature>
<feature type="transmembrane region" description="Helical" evidence="2">
    <location>
        <begin position="7"/>
        <end position="31"/>
    </location>
</feature>
<evidence type="ECO:0000256" key="2">
    <source>
        <dbReference type="SAM" id="Phobius"/>
    </source>
</evidence>
<dbReference type="EMBL" id="BAAABV010000021">
    <property type="protein sequence ID" value="GAA0299821.1"/>
    <property type="molecule type" value="Genomic_DNA"/>
</dbReference>
<gene>
    <name evidence="3" type="ORF">GCM10010302_42980</name>
</gene>
<accession>A0ABP3F424</accession>
<keyword evidence="4" id="KW-1185">Reference proteome</keyword>
<sequence length="145" mass="15541">MTKALRVFAWVTGLACTAIGLFHVVAGNAAIPGEADAGPTMDSLGRFFGAIFAGYGLAWLWAARQEPVPARVVRWLAVVFLLGGVGRLLSLAVEGWPHPFQVVLTLIELVLPLLWFWLADADERAPRERPTAGTPATTPTLPDPA</sequence>
<dbReference type="InterPro" id="IPR025597">
    <property type="entry name" value="DUF4345"/>
</dbReference>